<dbReference type="Proteomes" id="UP000184608">
    <property type="component" value="Unassembled WGS sequence"/>
</dbReference>
<evidence type="ECO:0000256" key="1">
    <source>
        <dbReference type="ARBA" id="ARBA00001946"/>
    </source>
</evidence>
<dbReference type="GO" id="GO:0000160">
    <property type="term" value="P:phosphorelay signal transduction system"/>
    <property type="evidence" value="ECO:0007669"/>
    <property type="project" value="UniProtKB-KW"/>
</dbReference>
<dbReference type="InterPro" id="IPR035965">
    <property type="entry name" value="PAS-like_dom_sf"/>
</dbReference>
<sequence>MLWLGLSIISLGYYFHFTHESQRFLLTQLKEQNHQFLNYIESGTLSLHQNLQQIFYQLSHSPLLGDFAVSEQPKLKKYIQNEWLVTLINNKFIYQLRYIDTQGQEIIRVDSPPNYSQPHIVPDERLRNQSDKNYFRYARQLSEGEQGYFGIKTEPETNQPVIRMIFPVEGQAQRHGYFIACLNLLDIIEEITANEQGYNVSLINTNGDYIINSHPGNSFPGKAAHRPSSLAIDAPELWKAVHQLTSKDGDYHSSEGLYSFRNFQSGILNSSSSLILMVMMSHQQIQQMLSQRGKEVQSNTITLELILGLIAAILSLFWETYSQKRLEHTFNQIVIDNSAAVALTDDRHQIIHANVRFCELADKEISEIKGKPILSLHPSGIQYRDALKQLHESGEWHGELQLGRREKPRTCKVEVRAMKKNQYFVYSLSDISEQYETIRQLREKNERDPATMLWNKAKFHKTLLHYSRLKKQYEAQYPCCLAIIDIDDFKNINDTYGHATGDQIIHWLANQLKEKLRETDFIARIGGDEFAVIVQNARPEGTRQLMQRLCEAIEHYRAHPHQLTVSIGVAEITDDPQACFSHADQALYLSKRKGKNCISIHGIQPLSVVPPIQSVT</sequence>
<gene>
    <name evidence="12" type="primary">ycdT_1</name>
    <name evidence="12" type="ORF">VA7868_02038</name>
</gene>
<keyword evidence="7" id="KW-0418">Kinase</keyword>
<keyword evidence="9" id="KW-0902">Two-component regulatory system</keyword>
<dbReference type="EMBL" id="FQXZ01000018">
    <property type="protein sequence ID" value="SHI16180.1"/>
    <property type="molecule type" value="Genomic_DNA"/>
</dbReference>
<dbReference type="InterPro" id="IPR029151">
    <property type="entry name" value="Sensor-like_sf"/>
</dbReference>
<dbReference type="EC" id="2.7.7.65" evidence="3"/>
<dbReference type="PANTHER" id="PTHR45138:SF9">
    <property type="entry name" value="DIGUANYLATE CYCLASE DGCM-RELATED"/>
    <property type="match status" value="1"/>
</dbReference>
<evidence type="ECO:0000313" key="13">
    <source>
        <dbReference type="Proteomes" id="UP000184608"/>
    </source>
</evidence>
<feature type="domain" description="GGDEF" evidence="11">
    <location>
        <begin position="477"/>
        <end position="603"/>
    </location>
</feature>
<dbReference type="STRING" id="1216006.VA7868_02038"/>
<dbReference type="InterPro" id="IPR000160">
    <property type="entry name" value="GGDEF_dom"/>
</dbReference>
<dbReference type="InterPro" id="IPR029787">
    <property type="entry name" value="Nucleotide_cyclase"/>
</dbReference>
<proteinExistence type="predicted"/>
<dbReference type="CDD" id="cd01949">
    <property type="entry name" value="GGDEF"/>
    <property type="match status" value="1"/>
</dbReference>
<keyword evidence="5 12" id="KW-0808">Transferase</keyword>
<dbReference type="GO" id="GO:0052621">
    <property type="term" value="F:diguanylate cyclase activity"/>
    <property type="evidence" value="ECO:0007669"/>
    <property type="project" value="UniProtKB-EC"/>
</dbReference>
<dbReference type="PANTHER" id="PTHR45138">
    <property type="entry name" value="REGULATORY COMPONENTS OF SENSORY TRANSDUCTION SYSTEM"/>
    <property type="match status" value="1"/>
</dbReference>
<reference evidence="12 13" key="1">
    <citation type="submission" date="2016-11" db="EMBL/GenBank/DDBJ databases">
        <authorList>
            <person name="Jaros S."/>
            <person name="Januszkiewicz K."/>
            <person name="Wedrychowicz H."/>
        </authorList>
    </citation>
    <scope>NUCLEOTIDE SEQUENCE [LARGE SCALE GENOMIC DNA]</scope>
    <source>
        <strain evidence="12 13">CECT 7868</strain>
    </source>
</reference>
<dbReference type="SUPFAM" id="SSF55785">
    <property type="entry name" value="PYP-like sensor domain (PAS domain)"/>
    <property type="match status" value="1"/>
</dbReference>
<dbReference type="NCBIfam" id="TIGR00254">
    <property type="entry name" value="GGDEF"/>
    <property type="match status" value="1"/>
</dbReference>
<evidence type="ECO:0000256" key="7">
    <source>
        <dbReference type="ARBA" id="ARBA00022777"/>
    </source>
</evidence>
<dbReference type="InterPro" id="IPR050469">
    <property type="entry name" value="Diguanylate_Cyclase"/>
</dbReference>
<evidence type="ECO:0000256" key="4">
    <source>
        <dbReference type="ARBA" id="ARBA00022553"/>
    </source>
</evidence>
<evidence type="ECO:0000256" key="5">
    <source>
        <dbReference type="ARBA" id="ARBA00022679"/>
    </source>
</evidence>
<evidence type="ECO:0000256" key="10">
    <source>
        <dbReference type="ARBA" id="ARBA00034247"/>
    </source>
</evidence>
<dbReference type="Gene3D" id="3.30.450.20">
    <property type="entry name" value="PAS domain"/>
    <property type="match status" value="3"/>
</dbReference>
<organism evidence="12 13">
    <name type="scientific">Vibrio aerogenes CECT 7868</name>
    <dbReference type="NCBI Taxonomy" id="1216006"/>
    <lineage>
        <taxon>Bacteria</taxon>
        <taxon>Pseudomonadati</taxon>
        <taxon>Pseudomonadota</taxon>
        <taxon>Gammaproteobacteria</taxon>
        <taxon>Vibrionales</taxon>
        <taxon>Vibrionaceae</taxon>
        <taxon>Vibrio</taxon>
    </lineage>
</organism>
<evidence type="ECO:0000256" key="9">
    <source>
        <dbReference type="ARBA" id="ARBA00023012"/>
    </source>
</evidence>
<name>A0A1M5YWH4_9VIBR</name>
<dbReference type="InterPro" id="IPR043128">
    <property type="entry name" value="Rev_trsase/Diguanyl_cyclase"/>
</dbReference>
<keyword evidence="12" id="KW-0548">Nucleotidyltransferase</keyword>
<protein>
    <recommendedName>
        <fullName evidence="3">diguanylate cyclase</fullName>
        <ecNumber evidence="3">2.7.7.65</ecNumber>
    </recommendedName>
</protein>
<evidence type="ECO:0000256" key="6">
    <source>
        <dbReference type="ARBA" id="ARBA00022741"/>
    </source>
</evidence>
<keyword evidence="4" id="KW-0597">Phosphoprotein</keyword>
<evidence type="ECO:0000313" key="12">
    <source>
        <dbReference type="EMBL" id="SHI16180.1"/>
    </source>
</evidence>
<comment type="subcellular location">
    <subcellularLocation>
        <location evidence="2">Cell inner membrane</location>
    </subcellularLocation>
</comment>
<dbReference type="PROSITE" id="PS50887">
    <property type="entry name" value="GGDEF"/>
    <property type="match status" value="1"/>
</dbReference>
<accession>A0A1M5YWH4</accession>
<dbReference type="GO" id="GO:1902201">
    <property type="term" value="P:negative regulation of bacterial-type flagellum-dependent cell motility"/>
    <property type="evidence" value="ECO:0007669"/>
    <property type="project" value="TreeGrafter"/>
</dbReference>
<keyword evidence="6" id="KW-0547">Nucleotide-binding</keyword>
<dbReference type="GO" id="GO:0005524">
    <property type="term" value="F:ATP binding"/>
    <property type="evidence" value="ECO:0007669"/>
    <property type="project" value="UniProtKB-KW"/>
</dbReference>
<dbReference type="GO" id="GO:0005886">
    <property type="term" value="C:plasma membrane"/>
    <property type="evidence" value="ECO:0007669"/>
    <property type="project" value="UniProtKB-SubCell"/>
</dbReference>
<dbReference type="SUPFAM" id="SSF103190">
    <property type="entry name" value="Sensory domain-like"/>
    <property type="match status" value="2"/>
</dbReference>
<evidence type="ECO:0000256" key="2">
    <source>
        <dbReference type="ARBA" id="ARBA00004533"/>
    </source>
</evidence>
<comment type="catalytic activity">
    <reaction evidence="10">
        <text>2 GTP = 3',3'-c-di-GMP + 2 diphosphate</text>
        <dbReference type="Rhea" id="RHEA:24898"/>
        <dbReference type="ChEBI" id="CHEBI:33019"/>
        <dbReference type="ChEBI" id="CHEBI:37565"/>
        <dbReference type="ChEBI" id="CHEBI:58805"/>
        <dbReference type="EC" id="2.7.7.65"/>
    </reaction>
</comment>
<dbReference type="InterPro" id="IPR048760">
    <property type="entry name" value="VP0354-like_sensor_dom"/>
</dbReference>
<keyword evidence="13" id="KW-1185">Reference proteome</keyword>
<evidence type="ECO:0000256" key="3">
    <source>
        <dbReference type="ARBA" id="ARBA00012528"/>
    </source>
</evidence>
<evidence type="ECO:0000256" key="8">
    <source>
        <dbReference type="ARBA" id="ARBA00022840"/>
    </source>
</evidence>
<comment type="cofactor">
    <cofactor evidence="1">
        <name>Mg(2+)</name>
        <dbReference type="ChEBI" id="CHEBI:18420"/>
    </cofactor>
</comment>
<dbReference type="SMART" id="SM00267">
    <property type="entry name" value="GGDEF"/>
    <property type="match status" value="1"/>
</dbReference>
<evidence type="ECO:0000259" key="11">
    <source>
        <dbReference type="PROSITE" id="PS50887"/>
    </source>
</evidence>
<dbReference type="SUPFAM" id="SSF55073">
    <property type="entry name" value="Nucleotide cyclase"/>
    <property type="match status" value="1"/>
</dbReference>
<dbReference type="GO" id="GO:0043709">
    <property type="term" value="P:cell adhesion involved in single-species biofilm formation"/>
    <property type="evidence" value="ECO:0007669"/>
    <property type="project" value="TreeGrafter"/>
</dbReference>
<dbReference type="GO" id="GO:0016301">
    <property type="term" value="F:kinase activity"/>
    <property type="evidence" value="ECO:0007669"/>
    <property type="project" value="UniProtKB-KW"/>
</dbReference>
<dbReference type="Pfam" id="PF00990">
    <property type="entry name" value="GGDEF"/>
    <property type="match status" value="1"/>
</dbReference>
<keyword evidence="8" id="KW-0067">ATP-binding</keyword>
<dbReference type="Gene3D" id="3.30.70.270">
    <property type="match status" value="1"/>
</dbReference>
<dbReference type="AlphaFoldDB" id="A0A1M5YWH4"/>
<dbReference type="Pfam" id="PF21623">
    <property type="entry name" value="HK_sensor_dom_bact"/>
    <property type="match status" value="1"/>
</dbReference>
<dbReference type="FunFam" id="3.30.70.270:FF:000001">
    <property type="entry name" value="Diguanylate cyclase domain protein"/>
    <property type="match status" value="1"/>
</dbReference>